<evidence type="ECO:0008006" key="3">
    <source>
        <dbReference type="Google" id="ProtNLM"/>
    </source>
</evidence>
<gene>
    <name evidence="1" type="ORF">FH965_19435</name>
</gene>
<dbReference type="Proteomes" id="UP000316806">
    <property type="component" value="Chromosome"/>
</dbReference>
<dbReference type="InterPro" id="IPR048444">
    <property type="entry name" value="DNMK"/>
</dbReference>
<accession>A0A516R9X2</accession>
<dbReference type="Pfam" id="PF21448">
    <property type="entry name" value="DNMK"/>
    <property type="match status" value="1"/>
</dbReference>
<sequence>MGRAGSGKDTVAARLVQRHAFVRVAFADPLKESAMRLDPIIGAEGTSYGALPIHLSDVVKRYGWDRAKNSYPEVRRTLQRLGEAVRGDDPDFWLRMALDKLGTADRWGLPVAVSDVRYANEADALRAAGALMVRIERPGASAGGEAARHVSELDLEAYPADVTVTNAGSLDDLYALTDRLAVPR</sequence>
<dbReference type="InterPro" id="IPR027417">
    <property type="entry name" value="P-loop_NTPase"/>
</dbReference>
<name>A0A516R9X2_STRST</name>
<dbReference type="AlphaFoldDB" id="A0A516R9X2"/>
<evidence type="ECO:0000313" key="1">
    <source>
        <dbReference type="EMBL" id="QDQ12460.1"/>
    </source>
</evidence>
<protein>
    <recommendedName>
        <fullName evidence="3">Deoxynucleoside monophosphate kinase</fullName>
    </recommendedName>
</protein>
<organism evidence="1 2">
    <name type="scientific">Streptomyces spectabilis</name>
    <dbReference type="NCBI Taxonomy" id="68270"/>
    <lineage>
        <taxon>Bacteria</taxon>
        <taxon>Bacillati</taxon>
        <taxon>Actinomycetota</taxon>
        <taxon>Actinomycetes</taxon>
        <taxon>Kitasatosporales</taxon>
        <taxon>Streptomycetaceae</taxon>
        <taxon>Streptomyces</taxon>
    </lineage>
</organism>
<reference evidence="1 2" key="1">
    <citation type="journal article" date="2019" name="J. Ind. Microbiol. Biotechnol.">
        <title>The complete genomic sequence of Streptomyces spectabilis NRRL-2792 and identification of secondary metabolite biosynthetic gene clusters.</title>
        <authorList>
            <person name="Sinha A."/>
            <person name="Phillips-Salemka S."/>
            <person name="Niraula T.A."/>
            <person name="Short K.A."/>
            <person name="Niraula N.P."/>
        </authorList>
    </citation>
    <scope>NUCLEOTIDE SEQUENCE [LARGE SCALE GENOMIC DNA]</scope>
    <source>
        <strain evidence="1 2">NRRL 2792</strain>
    </source>
</reference>
<evidence type="ECO:0000313" key="2">
    <source>
        <dbReference type="Proteomes" id="UP000316806"/>
    </source>
</evidence>
<dbReference type="SUPFAM" id="SSF52540">
    <property type="entry name" value="P-loop containing nucleoside triphosphate hydrolases"/>
    <property type="match status" value="1"/>
</dbReference>
<proteinExistence type="predicted"/>
<dbReference type="Gene3D" id="3.40.50.300">
    <property type="entry name" value="P-loop containing nucleotide triphosphate hydrolases"/>
    <property type="match status" value="1"/>
</dbReference>
<dbReference type="EMBL" id="CP040916">
    <property type="protein sequence ID" value="QDQ12460.1"/>
    <property type="molecule type" value="Genomic_DNA"/>
</dbReference>